<dbReference type="InterPro" id="IPR015797">
    <property type="entry name" value="NUDIX_hydrolase-like_dom_sf"/>
</dbReference>
<sequence length="124" mass="14414">MDKSIPARATIICKRDDKILLVRKADSKWNLPGGKIEINETPDTAAIRELSEETGLQKCEFTYLARMELTRTCHYIFKTFIEDKEVPEPLNEIAACRWFSMSEMKKSKVRKTARRVIKSFDENV</sequence>
<dbReference type="SUPFAM" id="SSF55811">
    <property type="entry name" value="Nudix"/>
    <property type="match status" value="1"/>
</dbReference>
<dbReference type="InterPro" id="IPR020476">
    <property type="entry name" value="Nudix_hydrolase"/>
</dbReference>
<dbReference type="PANTHER" id="PTHR43046">
    <property type="entry name" value="GDP-MANNOSE MANNOSYL HYDROLASE"/>
    <property type="match status" value="1"/>
</dbReference>
<keyword evidence="8" id="KW-1185">Reference proteome</keyword>
<dbReference type="GeneID" id="300269271"/>
<dbReference type="EMBL" id="UAUF01000010">
    <property type="protein sequence ID" value="SPZ05169.1"/>
    <property type="molecule type" value="Genomic_DNA"/>
</dbReference>
<keyword evidence="2 3" id="KW-0378">Hydrolase</keyword>
<comment type="similarity">
    <text evidence="3">Belongs to the Nudix hydrolase family.</text>
</comment>
<dbReference type="InterPro" id="IPR000086">
    <property type="entry name" value="NUDIX_hydrolase_dom"/>
</dbReference>
<dbReference type="PROSITE" id="PS51462">
    <property type="entry name" value="NUDIX"/>
    <property type="match status" value="1"/>
</dbReference>
<evidence type="ECO:0000313" key="5">
    <source>
        <dbReference type="EMBL" id="MBF8643771.1"/>
    </source>
</evidence>
<evidence type="ECO:0000313" key="6">
    <source>
        <dbReference type="EMBL" id="SPZ05169.1"/>
    </source>
</evidence>
<dbReference type="PRINTS" id="PR00502">
    <property type="entry name" value="NUDIXFAMILY"/>
</dbReference>
<gene>
    <name evidence="6" type="primary">mutT_2</name>
    <name evidence="5" type="ORF">IRZ65_24265</name>
    <name evidence="6" type="ORF">NCTC11842_01627</name>
</gene>
<dbReference type="Proteomes" id="UP000626180">
    <property type="component" value="Unassembled WGS sequence"/>
</dbReference>
<name>A0A2X2EAG7_PSELU</name>
<feature type="domain" description="Nudix hydrolase" evidence="4">
    <location>
        <begin position="3"/>
        <end position="122"/>
    </location>
</feature>
<dbReference type="EC" id="3.6.1.55" evidence="6"/>
<reference evidence="5 8" key="2">
    <citation type="submission" date="2020-10" db="EMBL/GenBank/DDBJ databases">
        <title>Genome sequences of Pseudomonas isolates.</title>
        <authorList>
            <person name="Wessels L."/>
            <person name="Reich F."/>
            <person name="Hammerl J."/>
        </authorList>
    </citation>
    <scope>NUCLEOTIDE SEQUENCE [LARGE SCALE GENOMIC DNA]</scope>
    <source>
        <strain evidence="5 8">20-MO00624-0</strain>
    </source>
</reference>
<evidence type="ECO:0000259" key="4">
    <source>
        <dbReference type="PROSITE" id="PS51462"/>
    </source>
</evidence>
<dbReference type="Pfam" id="PF00293">
    <property type="entry name" value="NUDIX"/>
    <property type="match status" value="1"/>
</dbReference>
<protein>
    <submittedName>
        <fullName evidence="6">MutT/nudix family protein</fullName>
        <ecNumber evidence="6">3.6.1.55</ecNumber>
    </submittedName>
    <submittedName>
        <fullName evidence="5">NUDIX domain-containing protein</fullName>
    </submittedName>
</protein>
<evidence type="ECO:0000313" key="7">
    <source>
        <dbReference type="Proteomes" id="UP000250443"/>
    </source>
</evidence>
<evidence type="ECO:0000313" key="8">
    <source>
        <dbReference type="Proteomes" id="UP000626180"/>
    </source>
</evidence>
<evidence type="ECO:0000256" key="1">
    <source>
        <dbReference type="ARBA" id="ARBA00001946"/>
    </source>
</evidence>
<evidence type="ECO:0000256" key="3">
    <source>
        <dbReference type="RuleBase" id="RU003476"/>
    </source>
</evidence>
<dbReference type="CDD" id="cd04667">
    <property type="entry name" value="NUDIX_Hydrolase"/>
    <property type="match status" value="1"/>
</dbReference>
<organism evidence="6 7">
    <name type="scientific">Pseudomonas luteola</name>
    <dbReference type="NCBI Taxonomy" id="47886"/>
    <lineage>
        <taxon>Bacteria</taxon>
        <taxon>Pseudomonadati</taxon>
        <taxon>Pseudomonadota</taxon>
        <taxon>Gammaproteobacteria</taxon>
        <taxon>Pseudomonadales</taxon>
        <taxon>Pseudomonadaceae</taxon>
        <taxon>Pseudomonas</taxon>
    </lineage>
</organism>
<evidence type="ECO:0000256" key="2">
    <source>
        <dbReference type="ARBA" id="ARBA00022801"/>
    </source>
</evidence>
<accession>A0A2X2EAG7</accession>
<dbReference type="Gene3D" id="3.90.79.10">
    <property type="entry name" value="Nucleoside Triphosphate Pyrophosphohydrolase"/>
    <property type="match status" value="1"/>
</dbReference>
<dbReference type="EMBL" id="JADMCD010000022">
    <property type="protein sequence ID" value="MBF8643771.1"/>
    <property type="molecule type" value="Genomic_DNA"/>
</dbReference>
<proteinExistence type="inferred from homology"/>
<dbReference type="GO" id="GO:0035539">
    <property type="term" value="F:8-oxo-7,8-dihydrodeoxyguanosine triphosphate pyrophosphatase activity"/>
    <property type="evidence" value="ECO:0007669"/>
    <property type="project" value="UniProtKB-EC"/>
</dbReference>
<dbReference type="PROSITE" id="PS00893">
    <property type="entry name" value="NUDIX_BOX"/>
    <property type="match status" value="1"/>
</dbReference>
<dbReference type="AlphaFoldDB" id="A0A2X2EAG7"/>
<dbReference type="PANTHER" id="PTHR43046:SF14">
    <property type="entry name" value="MUTT_NUDIX FAMILY PROTEIN"/>
    <property type="match status" value="1"/>
</dbReference>
<reference evidence="6 7" key="1">
    <citation type="submission" date="2018-06" db="EMBL/GenBank/DDBJ databases">
        <authorList>
            <consortium name="Pathogen Informatics"/>
            <person name="Doyle S."/>
        </authorList>
    </citation>
    <scope>NUCLEOTIDE SEQUENCE [LARGE SCALE GENOMIC DNA]</scope>
    <source>
        <strain evidence="6 7">NCTC11842</strain>
    </source>
</reference>
<comment type="cofactor">
    <cofactor evidence="1">
        <name>Mg(2+)</name>
        <dbReference type="ChEBI" id="CHEBI:18420"/>
    </cofactor>
</comment>
<dbReference type="RefSeq" id="WP_074830024.1">
    <property type="nucleotide sequence ID" value="NZ_DALZQD010000054.1"/>
</dbReference>
<dbReference type="InterPro" id="IPR020084">
    <property type="entry name" value="NUDIX_hydrolase_CS"/>
</dbReference>
<dbReference type="Proteomes" id="UP000250443">
    <property type="component" value="Unassembled WGS sequence"/>
</dbReference>